<dbReference type="OMA" id="ACTHIAG"/>
<reference evidence="4" key="1">
    <citation type="submission" date="2025-08" db="UniProtKB">
        <authorList>
            <consortium name="RefSeq"/>
        </authorList>
    </citation>
    <scope>IDENTIFICATION</scope>
    <source>
        <tissue evidence="4">Gonads</tissue>
    </source>
</reference>
<evidence type="ECO:0000256" key="1">
    <source>
        <dbReference type="PROSITE-ProRule" id="PRU00325"/>
    </source>
</evidence>
<accession>A0A1S3IWK1</accession>
<evidence type="ECO:0000259" key="2">
    <source>
        <dbReference type="PROSITE" id="PS50966"/>
    </source>
</evidence>
<dbReference type="FunCoup" id="A0A1S3IWK1">
    <property type="interactions" value="2"/>
</dbReference>
<dbReference type="InterPro" id="IPR011604">
    <property type="entry name" value="PDDEXK-like_dom_sf"/>
</dbReference>
<dbReference type="InterPro" id="IPR003034">
    <property type="entry name" value="SAP_dom"/>
</dbReference>
<organism evidence="3 4">
    <name type="scientific">Lingula anatina</name>
    <name type="common">Brachiopod</name>
    <name type="synonym">Lingula unguis</name>
    <dbReference type="NCBI Taxonomy" id="7574"/>
    <lineage>
        <taxon>Eukaryota</taxon>
        <taxon>Metazoa</taxon>
        <taxon>Spiralia</taxon>
        <taxon>Lophotrochozoa</taxon>
        <taxon>Brachiopoda</taxon>
        <taxon>Linguliformea</taxon>
        <taxon>Lingulata</taxon>
        <taxon>Lingulida</taxon>
        <taxon>Linguloidea</taxon>
        <taxon>Lingulidae</taxon>
        <taxon>Lingula</taxon>
    </lineage>
</organism>
<dbReference type="RefSeq" id="XP_013402438.1">
    <property type="nucleotide sequence ID" value="XM_013546984.1"/>
</dbReference>
<keyword evidence="1" id="KW-0479">Metal-binding</keyword>
<evidence type="ECO:0000313" key="3">
    <source>
        <dbReference type="Proteomes" id="UP000085678"/>
    </source>
</evidence>
<gene>
    <name evidence="4" type="primary">LOC106168055</name>
</gene>
<dbReference type="GO" id="GO:0006281">
    <property type="term" value="P:DNA repair"/>
    <property type="evidence" value="ECO:0007669"/>
    <property type="project" value="UniProtKB-ARBA"/>
</dbReference>
<protein>
    <submittedName>
        <fullName evidence="4">Uncharacterized protein LOC106168055</fullName>
    </submittedName>
</protein>
<dbReference type="Proteomes" id="UP000085678">
    <property type="component" value="Unplaced"/>
</dbReference>
<dbReference type="PANTHER" id="PTHR47526:SF3">
    <property type="entry name" value="PHD-TYPE DOMAIN-CONTAINING PROTEIN"/>
    <property type="match status" value="1"/>
</dbReference>
<dbReference type="InterPro" id="IPR011335">
    <property type="entry name" value="Restrct_endonuc-II-like"/>
</dbReference>
<dbReference type="CDD" id="cd22343">
    <property type="entry name" value="PDDEXK_lambda_exonuclease-like"/>
    <property type="match status" value="1"/>
</dbReference>
<dbReference type="PROSITE" id="PS50966">
    <property type="entry name" value="ZF_SWIM"/>
    <property type="match status" value="1"/>
</dbReference>
<dbReference type="AlphaFoldDB" id="A0A1S3IWK1"/>
<dbReference type="Gene3D" id="3.90.320.10">
    <property type="match status" value="1"/>
</dbReference>
<sequence length="552" mass="62566">MASAGELNVLSLNEDEIYEIVSMWSVEALKEYLRRRDLSTVGKKEMLVAKVYAAALANVPVSKSATERAEEISRTYQSLLVIGDIRIPDPFVVDSWTGEPKSIELWPPITIYDISEFLKEHDVAISNANLRTRLLRDYKEQKAYSYFASNWVFEVKHFNVPNSSIILLRANVTPSQRLNDPPHQAWIASSEDGKILRAYCTCFAGLGQACNHVAAILFKVEYGWRTGLSQPTSTSKECVWRAPKQSKAILTPKRIQDMAWKSPSMANIDSSKVINPEHRAKYQPEVDMSKGQSLEEFIDVLKIIQDDAVFLKEREEGHFLPETNQSLPPPLAVVAKKYSTEEDFIENLPSYDKDEIKDIEKATRGQARNSVWFEQREGSLTASCFHDIHTKMESSKKTEVDFNPLISRLLYVSPPSDLPALKYGRDMEPVAATEFEKMMHSEGHRDLKVTECGLFTSANFSFLRASPDRIIDDACCGKGTVEIKCPISAAHTVPNSDSLDYLVRCGDRDILKENHKYLTQIIGQMAITDCQYCDFFVYSKFGFFIRELDGMK</sequence>
<dbReference type="InterPro" id="IPR007527">
    <property type="entry name" value="Znf_SWIM"/>
</dbReference>
<dbReference type="KEGG" id="lak:106168055"/>
<dbReference type="GO" id="GO:0008270">
    <property type="term" value="F:zinc ion binding"/>
    <property type="evidence" value="ECO:0007669"/>
    <property type="project" value="UniProtKB-KW"/>
</dbReference>
<dbReference type="OrthoDB" id="10035901at2759"/>
<dbReference type="Pfam" id="PF09588">
    <property type="entry name" value="YqaJ"/>
    <property type="match status" value="1"/>
</dbReference>
<dbReference type="Pfam" id="PF02037">
    <property type="entry name" value="SAP"/>
    <property type="match status" value="1"/>
</dbReference>
<dbReference type="InterPro" id="IPR019080">
    <property type="entry name" value="YqaJ_viral_recombinase"/>
</dbReference>
<keyword evidence="1" id="KW-0863">Zinc-finger</keyword>
<dbReference type="GeneID" id="106168055"/>
<feature type="domain" description="SWIM-type" evidence="2">
    <location>
        <begin position="185"/>
        <end position="221"/>
    </location>
</feature>
<keyword evidence="1" id="KW-0862">Zinc</keyword>
<dbReference type="PANTHER" id="PTHR47526">
    <property type="entry name" value="ATP-DEPENDENT DNA HELICASE"/>
    <property type="match status" value="1"/>
</dbReference>
<dbReference type="SUPFAM" id="SSF52980">
    <property type="entry name" value="Restriction endonuclease-like"/>
    <property type="match status" value="1"/>
</dbReference>
<proteinExistence type="predicted"/>
<keyword evidence="3" id="KW-1185">Reference proteome</keyword>
<dbReference type="InParanoid" id="A0A1S3IWK1"/>
<evidence type="ECO:0000313" key="4">
    <source>
        <dbReference type="RefSeq" id="XP_013402438.1"/>
    </source>
</evidence>
<name>A0A1S3IWK1_LINAN</name>